<dbReference type="InterPro" id="IPR027417">
    <property type="entry name" value="P-loop_NTPase"/>
</dbReference>
<dbReference type="InterPro" id="IPR003593">
    <property type="entry name" value="AAA+_ATPase"/>
</dbReference>
<dbReference type="OrthoDB" id="9804819at2"/>
<dbReference type="Pfam" id="PF00005">
    <property type="entry name" value="ABC_tran"/>
    <property type="match status" value="1"/>
</dbReference>
<evidence type="ECO:0000259" key="5">
    <source>
        <dbReference type="PROSITE" id="PS50893"/>
    </source>
</evidence>
<organism evidence="6 7">
    <name type="scientific">Allonocardiopsis opalescens</name>
    <dbReference type="NCBI Taxonomy" id="1144618"/>
    <lineage>
        <taxon>Bacteria</taxon>
        <taxon>Bacillati</taxon>
        <taxon>Actinomycetota</taxon>
        <taxon>Actinomycetes</taxon>
        <taxon>Streptosporangiales</taxon>
        <taxon>Allonocardiopsis</taxon>
    </lineage>
</organism>
<dbReference type="GO" id="GO:0005524">
    <property type="term" value="F:ATP binding"/>
    <property type="evidence" value="ECO:0007669"/>
    <property type="project" value="UniProtKB-KW"/>
</dbReference>
<keyword evidence="7" id="KW-1185">Reference proteome</keyword>
<dbReference type="InterPro" id="IPR003439">
    <property type="entry name" value="ABC_transporter-like_ATP-bd"/>
</dbReference>
<dbReference type="SUPFAM" id="SSF52540">
    <property type="entry name" value="P-loop containing nucleoside triphosphate hydrolases"/>
    <property type="match status" value="1"/>
</dbReference>
<evidence type="ECO:0000256" key="4">
    <source>
        <dbReference type="ARBA" id="ARBA00022840"/>
    </source>
</evidence>
<dbReference type="EMBL" id="PVZC01000001">
    <property type="protein sequence ID" value="PRY02647.1"/>
    <property type="molecule type" value="Genomic_DNA"/>
</dbReference>
<keyword evidence="2" id="KW-0813">Transport</keyword>
<sequence>MPERPPAIVARGIQRAFGRVQALRGVDLTVPYGEVTALVGPNGAGKTTLLLILATLLMHDDGGVSVAGHDPVEDPGAVRAKIGWMPDSFGVYDQLTTDEYLTFFADAYRLPAAAAARRIAELLELVHLTEYRHQPVHVLSRGQKQRLGVARSLVHEPEILLLDEPASGLDPRSRVELRDLLRGLAADGAAVLVSSHILAELSEMADRVVFVADGVTAGEHRLDELTPATHRWRIQARDPDDLAEALSAFGVTATEAGGGHEVELDGDDAAADLLADLVTDGVRVTAFTPLGRTLEDAYLDLTDDRR</sequence>
<dbReference type="CDD" id="cd03230">
    <property type="entry name" value="ABC_DR_subfamily_A"/>
    <property type="match status" value="1"/>
</dbReference>
<dbReference type="PROSITE" id="PS50893">
    <property type="entry name" value="ABC_TRANSPORTER_2"/>
    <property type="match status" value="1"/>
</dbReference>
<evidence type="ECO:0000256" key="1">
    <source>
        <dbReference type="ARBA" id="ARBA00005417"/>
    </source>
</evidence>
<evidence type="ECO:0000313" key="7">
    <source>
        <dbReference type="Proteomes" id="UP000237846"/>
    </source>
</evidence>
<dbReference type="AlphaFoldDB" id="A0A2T0QFD4"/>
<reference evidence="6 7" key="1">
    <citation type="submission" date="2018-03" db="EMBL/GenBank/DDBJ databases">
        <title>Genomic Encyclopedia of Archaeal and Bacterial Type Strains, Phase II (KMG-II): from individual species to whole genera.</title>
        <authorList>
            <person name="Goeker M."/>
        </authorList>
    </citation>
    <scope>NUCLEOTIDE SEQUENCE [LARGE SCALE GENOMIC DNA]</scope>
    <source>
        <strain evidence="6 7">DSM 45601</strain>
    </source>
</reference>
<dbReference type="SMART" id="SM00382">
    <property type="entry name" value="AAA"/>
    <property type="match status" value="1"/>
</dbReference>
<dbReference type="Gene3D" id="3.40.50.300">
    <property type="entry name" value="P-loop containing nucleotide triphosphate hydrolases"/>
    <property type="match status" value="1"/>
</dbReference>
<accession>A0A2T0QFD4</accession>
<keyword evidence="3" id="KW-0547">Nucleotide-binding</keyword>
<proteinExistence type="inferred from homology"/>
<dbReference type="PANTHER" id="PTHR43335">
    <property type="entry name" value="ABC TRANSPORTER, ATP-BINDING PROTEIN"/>
    <property type="match status" value="1"/>
</dbReference>
<dbReference type="RefSeq" id="WP_106240578.1">
    <property type="nucleotide sequence ID" value="NZ_PVZC01000001.1"/>
</dbReference>
<dbReference type="Proteomes" id="UP000237846">
    <property type="component" value="Unassembled WGS sequence"/>
</dbReference>
<evidence type="ECO:0000256" key="3">
    <source>
        <dbReference type="ARBA" id="ARBA00022741"/>
    </source>
</evidence>
<dbReference type="PANTHER" id="PTHR43335:SF3">
    <property type="entry name" value="ABC TRANSPORTER"/>
    <property type="match status" value="1"/>
</dbReference>
<gene>
    <name evidence="6" type="ORF">CLV72_1011250</name>
</gene>
<feature type="domain" description="ABC transporter" evidence="5">
    <location>
        <begin position="8"/>
        <end position="238"/>
    </location>
</feature>
<evidence type="ECO:0000256" key="2">
    <source>
        <dbReference type="ARBA" id="ARBA00022448"/>
    </source>
</evidence>
<dbReference type="GO" id="GO:0016887">
    <property type="term" value="F:ATP hydrolysis activity"/>
    <property type="evidence" value="ECO:0007669"/>
    <property type="project" value="InterPro"/>
</dbReference>
<comment type="caution">
    <text evidence="6">The sequence shown here is derived from an EMBL/GenBank/DDBJ whole genome shotgun (WGS) entry which is preliminary data.</text>
</comment>
<protein>
    <submittedName>
        <fullName evidence="6">ABC-2 type transport system ATP-binding protein</fullName>
    </submittedName>
</protein>
<name>A0A2T0QFD4_9ACTN</name>
<evidence type="ECO:0000313" key="6">
    <source>
        <dbReference type="EMBL" id="PRY02647.1"/>
    </source>
</evidence>
<keyword evidence="4 6" id="KW-0067">ATP-binding</keyword>
<comment type="similarity">
    <text evidence="1">Belongs to the ABC transporter superfamily.</text>
</comment>